<dbReference type="InterPro" id="IPR039055">
    <property type="entry name" value="MCU_fam"/>
</dbReference>
<keyword evidence="4" id="KW-0109">Calcium transport</keyword>
<dbReference type="GO" id="GO:0051560">
    <property type="term" value="P:mitochondrial calcium ion homeostasis"/>
    <property type="evidence" value="ECO:0000318"/>
    <property type="project" value="GO_Central"/>
</dbReference>
<feature type="domain" description="Calcium uniporter protein C-terminal" evidence="17">
    <location>
        <begin position="156"/>
        <end position="312"/>
    </location>
</feature>
<evidence type="ECO:0000256" key="2">
    <source>
        <dbReference type="ARBA" id="ARBA00005653"/>
    </source>
</evidence>
<gene>
    <name evidence="18" type="ORF">MARPO_0135s0027</name>
</gene>
<dbReference type="PANTHER" id="PTHR13462:SF10">
    <property type="entry name" value="CALCIUM UNIPORTER PROTEIN, MITOCHONDRIAL"/>
    <property type="match status" value="1"/>
</dbReference>
<dbReference type="InterPro" id="IPR036388">
    <property type="entry name" value="WH-like_DNA-bd_sf"/>
</dbReference>
<sequence>MAFRRRAGTAAMAALALARGAGAVRPRRSSDLLLCAFASSSNGRAAQSDYVQPGALASVAPWTYHHRKQEQHAFPWAVSGNKSGAPPQLCSTVNPKDRDCDGLDDYVMDVAEARKIVMHVNSVALKKALKTDSRDSVSYKELLDMCKEYGVASTDDQLRRYARSLDETGVVLIFRENVYLHPERVAKLVAHALPFAVVSPNDPRRLELMKLEQEKAVIDALAHKQVRRFLWTGLVVLTIQTALFFRLTFWELSWDVMEPVAFFLTTAGLIAGYTYFLITARDPSYQDFMKRLFLSKQRKLFKKKNFDAERYRLLRRQCQCVEPDDTHW</sequence>
<comment type="catalytic activity">
    <reaction evidence="14">
        <text>Ca(2+)(in) = Ca(2+)(out)</text>
        <dbReference type="Rhea" id="RHEA:29671"/>
        <dbReference type="ChEBI" id="CHEBI:29108"/>
    </reaction>
</comment>
<evidence type="ECO:0000256" key="1">
    <source>
        <dbReference type="ARBA" id="ARBA00004448"/>
    </source>
</evidence>
<evidence type="ECO:0000256" key="5">
    <source>
        <dbReference type="ARBA" id="ARBA00022673"/>
    </source>
</evidence>
<keyword evidence="10" id="KW-0406">Ion transport</keyword>
<keyword evidence="5" id="KW-0107">Calcium channel</keyword>
<protein>
    <recommendedName>
        <fullName evidence="17">Calcium uniporter protein C-terminal domain-containing protein</fullName>
    </recommendedName>
</protein>
<dbReference type="OMA" id="CPIRSSW"/>
<evidence type="ECO:0000256" key="8">
    <source>
        <dbReference type="ARBA" id="ARBA00022837"/>
    </source>
</evidence>
<dbReference type="OrthoDB" id="278338at2759"/>
<dbReference type="Gene3D" id="1.10.10.10">
    <property type="entry name" value="Winged helix-like DNA-binding domain superfamily/Winged helix DNA-binding domain"/>
    <property type="match status" value="1"/>
</dbReference>
<organism evidence="18 19">
    <name type="scientific">Marchantia polymorpha</name>
    <name type="common">Common liverwort</name>
    <name type="synonym">Marchantia aquatica</name>
    <dbReference type="NCBI Taxonomy" id="3197"/>
    <lineage>
        <taxon>Eukaryota</taxon>
        <taxon>Viridiplantae</taxon>
        <taxon>Streptophyta</taxon>
        <taxon>Embryophyta</taxon>
        <taxon>Marchantiophyta</taxon>
        <taxon>Marchantiopsida</taxon>
        <taxon>Marchantiidae</taxon>
        <taxon>Marchantiales</taxon>
        <taxon>Marchantiaceae</taxon>
        <taxon>Marchantia</taxon>
    </lineage>
</organism>
<feature type="signal peptide" evidence="16">
    <location>
        <begin position="1"/>
        <end position="23"/>
    </location>
</feature>
<keyword evidence="7" id="KW-0999">Mitochondrion inner membrane</keyword>
<dbReference type="Gramene" id="Mp6g12090.1">
    <property type="protein sequence ID" value="Mp6g12090.1.cds"/>
    <property type="gene ID" value="Mp6g12090"/>
</dbReference>
<feature type="transmembrane region" description="Helical" evidence="15">
    <location>
        <begin position="260"/>
        <end position="278"/>
    </location>
</feature>
<keyword evidence="19" id="KW-1185">Reference proteome</keyword>
<evidence type="ECO:0000259" key="17">
    <source>
        <dbReference type="Pfam" id="PF04678"/>
    </source>
</evidence>
<evidence type="ECO:0000256" key="10">
    <source>
        <dbReference type="ARBA" id="ARBA00023065"/>
    </source>
</evidence>
<evidence type="ECO:0000256" key="9">
    <source>
        <dbReference type="ARBA" id="ARBA00022989"/>
    </source>
</evidence>
<keyword evidence="13" id="KW-0407">Ion channel</keyword>
<feature type="transmembrane region" description="Helical" evidence="15">
    <location>
        <begin position="229"/>
        <end position="248"/>
    </location>
</feature>
<keyword evidence="12 15" id="KW-0472">Membrane</keyword>
<keyword evidence="6 15" id="KW-0812">Transmembrane</keyword>
<evidence type="ECO:0000256" key="3">
    <source>
        <dbReference type="ARBA" id="ARBA00022448"/>
    </source>
</evidence>
<keyword evidence="16" id="KW-0732">Signal</keyword>
<dbReference type="PANTHER" id="PTHR13462">
    <property type="entry name" value="CALCIUM UNIPORTER PROTEIN, MITOCHONDRIAL"/>
    <property type="match status" value="1"/>
</dbReference>
<dbReference type="EMBL" id="KZ772807">
    <property type="protein sequence ID" value="PTQ29744.1"/>
    <property type="molecule type" value="Genomic_DNA"/>
</dbReference>
<evidence type="ECO:0000256" key="12">
    <source>
        <dbReference type="ARBA" id="ARBA00023136"/>
    </source>
</evidence>
<proteinExistence type="inferred from homology"/>
<comment type="subcellular location">
    <subcellularLocation>
        <location evidence="1">Mitochondrion inner membrane</location>
        <topology evidence="1">Multi-pass membrane protein</topology>
    </subcellularLocation>
</comment>
<evidence type="ECO:0000313" key="19">
    <source>
        <dbReference type="Proteomes" id="UP000244005"/>
    </source>
</evidence>
<evidence type="ECO:0000256" key="6">
    <source>
        <dbReference type="ARBA" id="ARBA00022692"/>
    </source>
</evidence>
<evidence type="ECO:0000256" key="13">
    <source>
        <dbReference type="ARBA" id="ARBA00023303"/>
    </source>
</evidence>
<evidence type="ECO:0000313" key="18">
    <source>
        <dbReference type="EMBL" id="PTQ29744.1"/>
    </source>
</evidence>
<dbReference type="InterPro" id="IPR006769">
    <property type="entry name" value="MCU_C"/>
</dbReference>
<dbReference type="AlphaFoldDB" id="A0A2R6W7B9"/>
<accession>A0A2R6W7B9</accession>
<comment type="similarity">
    <text evidence="2">Belongs to the MCU (TC 1.A.77) family.</text>
</comment>
<dbReference type="GO" id="GO:1990246">
    <property type="term" value="C:uniplex complex"/>
    <property type="evidence" value="ECO:0000318"/>
    <property type="project" value="GO_Central"/>
</dbReference>
<keyword evidence="8" id="KW-0106">Calcium</keyword>
<evidence type="ECO:0000256" key="11">
    <source>
        <dbReference type="ARBA" id="ARBA00023128"/>
    </source>
</evidence>
<dbReference type="Pfam" id="PF04678">
    <property type="entry name" value="MCU"/>
    <property type="match status" value="1"/>
</dbReference>
<feature type="chain" id="PRO_5015342801" description="Calcium uniporter protein C-terminal domain-containing protein" evidence="16">
    <location>
        <begin position="24"/>
        <end position="328"/>
    </location>
</feature>
<keyword evidence="3" id="KW-0813">Transport</keyword>
<keyword evidence="9 15" id="KW-1133">Transmembrane helix</keyword>
<evidence type="ECO:0000256" key="4">
    <source>
        <dbReference type="ARBA" id="ARBA00022568"/>
    </source>
</evidence>
<evidence type="ECO:0000256" key="16">
    <source>
        <dbReference type="SAM" id="SignalP"/>
    </source>
</evidence>
<reference evidence="19" key="1">
    <citation type="journal article" date="2017" name="Cell">
        <title>Insights into land plant evolution garnered from the Marchantia polymorpha genome.</title>
        <authorList>
            <person name="Bowman J.L."/>
            <person name="Kohchi T."/>
            <person name="Yamato K.T."/>
            <person name="Jenkins J."/>
            <person name="Shu S."/>
            <person name="Ishizaki K."/>
            <person name="Yamaoka S."/>
            <person name="Nishihama R."/>
            <person name="Nakamura Y."/>
            <person name="Berger F."/>
            <person name="Adam C."/>
            <person name="Aki S.S."/>
            <person name="Althoff F."/>
            <person name="Araki T."/>
            <person name="Arteaga-Vazquez M.A."/>
            <person name="Balasubrmanian S."/>
            <person name="Barry K."/>
            <person name="Bauer D."/>
            <person name="Boehm C.R."/>
            <person name="Briginshaw L."/>
            <person name="Caballero-Perez J."/>
            <person name="Catarino B."/>
            <person name="Chen F."/>
            <person name="Chiyoda S."/>
            <person name="Chovatia M."/>
            <person name="Davies K.M."/>
            <person name="Delmans M."/>
            <person name="Demura T."/>
            <person name="Dierschke T."/>
            <person name="Dolan L."/>
            <person name="Dorantes-Acosta A.E."/>
            <person name="Eklund D.M."/>
            <person name="Florent S.N."/>
            <person name="Flores-Sandoval E."/>
            <person name="Fujiyama A."/>
            <person name="Fukuzawa H."/>
            <person name="Galik B."/>
            <person name="Grimanelli D."/>
            <person name="Grimwood J."/>
            <person name="Grossniklaus U."/>
            <person name="Hamada T."/>
            <person name="Haseloff J."/>
            <person name="Hetherington A.J."/>
            <person name="Higo A."/>
            <person name="Hirakawa Y."/>
            <person name="Hundley H.N."/>
            <person name="Ikeda Y."/>
            <person name="Inoue K."/>
            <person name="Inoue S.I."/>
            <person name="Ishida S."/>
            <person name="Jia Q."/>
            <person name="Kakita M."/>
            <person name="Kanazawa T."/>
            <person name="Kawai Y."/>
            <person name="Kawashima T."/>
            <person name="Kennedy M."/>
            <person name="Kinose K."/>
            <person name="Kinoshita T."/>
            <person name="Kohara Y."/>
            <person name="Koide E."/>
            <person name="Komatsu K."/>
            <person name="Kopischke S."/>
            <person name="Kubo M."/>
            <person name="Kyozuka J."/>
            <person name="Lagercrantz U."/>
            <person name="Lin S.S."/>
            <person name="Lindquist E."/>
            <person name="Lipzen A.M."/>
            <person name="Lu C.W."/>
            <person name="De Luna E."/>
            <person name="Martienssen R.A."/>
            <person name="Minamino N."/>
            <person name="Mizutani M."/>
            <person name="Mizutani M."/>
            <person name="Mochizuki N."/>
            <person name="Monte I."/>
            <person name="Mosher R."/>
            <person name="Nagasaki H."/>
            <person name="Nakagami H."/>
            <person name="Naramoto S."/>
            <person name="Nishitani K."/>
            <person name="Ohtani M."/>
            <person name="Okamoto T."/>
            <person name="Okumura M."/>
            <person name="Phillips J."/>
            <person name="Pollak B."/>
            <person name="Reinders A."/>
            <person name="Rovekamp M."/>
            <person name="Sano R."/>
            <person name="Sawa S."/>
            <person name="Schmid M.W."/>
            <person name="Shirakawa M."/>
            <person name="Solano R."/>
            <person name="Spunde A."/>
            <person name="Suetsugu N."/>
            <person name="Sugano S."/>
            <person name="Sugiyama A."/>
            <person name="Sun R."/>
            <person name="Suzuki Y."/>
            <person name="Takenaka M."/>
            <person name="Takezawa D."/>
            <person name="Tomogane H."/>
            <person name="Tsuzuki M."/>
            <person name="Ueda T."/>
            <person name="Umeda M."/>
            <person name="Ward J.M."/>
            <person name="Watanabe Y."/>
            <person name="Yazaki K."/>
            <person name="Yokoyama R."/>
            <person name="Yoshitake Y."/>
            <person name="Yotsui I."/>
            <person name="Zachgo S."/>
            <person name="Schmutz J."/>
        </authorList>
    </citation>
    <scope>NUCLEOTIDE SEQUENCE [LARGE SCALE GENOMIC DNA]</scope>
    <source>
        <strain evidence="19">Tak-1</strain>
    </source>
</reference>
<evidence type="ECO:0000256" key="15">
    <source>
        <dbReference type="SAM" id="Phobius"/>
    </source>
</evidence>
<dbReference type="Proteomes" id="UP000244005">
    <property type="component" value="Unassembled WGS sequence"/>
</dbReference>
<keyword evidence="11" id="KW-0496">Mitochondrion</keyword>
<name>A0A2R6W7B9_MARPO</name>
<dbReference type="GO" id="GO:0015292">
    <property type="term" value="F:uniporter activity"/>
    <property type="evidence" value="ECO:0000318"/>
    <property type="project" value="GO_Central"/>
</dbReference>
<dbReference type="GO" id="GO:0005262">
    <property type="term" value="F:calcium channel activity"/>
    <property type="evidence" value="ECO:0000318"/>
    <property type="project" value="GO_Central"/>
</dbReference>
<dbReference type="GO" id="GO:0036444">
    <property type="term" value="P:calcium import into the mitochondrion"/>
    <property type="evidence" value="ECO:0000318"/>
    <property type="project" value="GO_Central"/>
</dbReference>
<evidence type="ECO:0000256" key="14">
    <source>
        <dbReference type="ARBA" id="ARBA00036634"/>
    </source>
</evidence>
<evidence type="ECO:0000256" key="7">
    <source>
        <dbReference type="ARBA" id="ARBA00022792"/>
    </source>
</evidence>